<dbReference type="InterPro" id="IPR014840">
    <property type="entry name" value="HRD"/>
</dbReference>
<feature type="compositionally biased region" description="Basic and acidic residues" evidence="2">
    <location>
        <begin position="80"/>
        <end position="99"/>
    </location>
</feature>
<feature type="compositionally biased region" description="Polar residues" evidence="2">
    <location>
        <begin position="343"/>
        <end position="352"/>
    </location>
</feature>
<evidence type="ECO:0000256" key="1">
    <source>
        <dbReference type="ARBA" id="ARBA00022553"/>
    </source>
</evidence>
<dbReference type="InterPro" id="IPR026947">
    <property type="entry name" value="UBN_middle_dom"/>
</dbReference>
<organism evidence="5">
    <name type="scientific">Clastoptera arizonana</name>
    <name type="common">Arizona spittle bug</name>
    <dbReference type="NCBI Taxonomy" id="38151"/>
    <lineage>
        <taxon>Eukaryota</taxon>
        <taxon>Metazoa</taxon>
        <taxon>Ecdysozoa</taxon>
        <taxon>Arthropoda</taxon>
        <taxon>Hexapoda</taxon>
        <taxon>Insecta</taxon>
        <taxon>Pterygota</taxon>
        <taxon>Neoptera</taxon>
        <taxon>Paraneoptera</taxon>
        <taxon>Hemiptera</taxon>
        <taxon>Auchenorrhyncha</taxon>
        <taxon>Cercopoidea</taxon>
        <taxon>Clastopteridae</taxon>
        <taxon>Clastoptera</taxon>
    </lineage>
</organism>
<dbReference type="AlphaFoldDB" id="A0A1B6DED9"/>
<evidence type="ECO:0000313" key="5">
    <source>
        <dbReference type="EMBL" id="JAS24061.1"/>
    </source>
</evidence>
<feature type="region of interest" description="Disordered" evidence="2">
    <location>
        <begin position="585"/>
        <end position="608"/>
    </location>
</feature>
<dbReference type="PANTHER" id="PTHR21669">
    <property type="entry name" value="CAPZ-INTERACTING PROTEIN AND RELATED PROTEINS"/>
    <property type="match status" value="1"/>
</dbReference>
<feature type="region of interest" description="Disordered" evidence="2">
    <location>
        <begin position="1"/>
        <end position="29"/>
    </location>
</feature>
<protein>
    <recommendedName>
        <fullName evidence="6">Ubinuclein middle domain-containing protein</fullName>
    </recommendedName>
</protein>
<feature type="domain" description="Ubinuclein middle" evidence="4">
    <location>
        <begin position="354"/>
        <end position="552"/>
    </location>
</feature>
<feature type="region of interest" description="Disordered" evidence="2">
    <location>
        <begin position="171"/>
        <end position="257"/>
    </location>
</feature>
<feature type="domain" description="Hpc2-related" evidence="3">
    <location>
        <begin position="101"/>
        <end position="149"/>
    </location>
</feature>
<gene>
    <name evidence="5" type="ORF">g.24350</name>
</gene>
<feature type="region of interest" description="Disordered" evidence="2">
    <location>
        <begin position="971"/>
        <end position="1011"/>
    </location>
</feature>
<name>A0A1B6DED9_9HEMI</name>
<dbReference type="Pfam" id="PF14075">
    <property type="entry name" value="UBN_AB"/>
    <property type="match status" value="1"/>
</dbReference>
<feature type="compositionally biased region" description="Acidic residues" evidence="2">
    <location>
        <begin position="176"/>
        <end position="193"/>
    </location>
</feature>
<dbReference type="PANTHER" id="PTHR21669:SF28">
    <property type="entry name" value="YEMANUCLEIN"/>
    <property type="match status" value="1"/>
</dbReference>
<dbReference type="GO" id="GO:0005634">
    <property type="term" value="C:nucleus"/>
    <property type="evidence" value="ECO:0007669"/>
    <property type="project" value="TreeGrafter"/>
</dbReference>
<dbReference type="EMBL" id="GEDC01013237">
    <property type="protein sequence ID" value="JAS24061.1"/>
    <property type="molecule type" value="Transcribed_RNA"/>
</dbReference>
<feature type="region of interest" description="Disordered" evidence="2">
    <location>
        <begin position="55"/>
        <end position="122"/>
    </location>
</feature>
<feature type="compositionally biased region" description="Polar residues" evidence="2">
    <location>
        <begin position="980"/>
        <end position="1000"/>
    </location>
</feature>
<feature type="compositionally biased region" description="Low complexity" evidence="2">
    <location>
        <begin position="330"/>
        <end position="339"/>
    </location>
</feature>
<proteinExistence type="predicted"/>
<dbReference type="GO" id="GO:0006325">
    <property type="term" value="P:chromatin organization"/>
    <property type="evidence" value="ECO:0007669"/>
    <property type="project" value="TreeGrafter"/>
</dbReference>
<keyword evidence="1" id="KW-0597">Phosphoprotein</keyword>
<evidence type="ECO:0000259" key="3">
    <source>
        <dbReference type="Pfam" id="PF08729"/>
    </source>
</evidence>
<evidence type="ECO:0000259" key="4">
    <source>
        <dbReference type="Pfam" id="PF14075"/>
    </source>
</evidence>
<feature type="compositionally biased region" description="Low complexity" evidence="2">
    <location>
        <begin position="644"/>
        <end position="658"/>
    </location>
</feature>
<dbReference type="Pfam" id="PF08729">
    <property type="entry name" value="HUN"/>
    <property type="match status" value="1"/>
</dbReference>
<evidence type="ECO:0000256" key="2">
    <source>
        <dbReference type="SAM" id="MobiDB-lite"/>
    </source>
</evidence>
<feature type="region of interest" description="Disordered" evidence="2">
    <location>
        <begin position="899"/>
        <end position="918"/>
    </location>
</feature>
<sequence length="1052" mass="117906">MSEQKRASLSHIGTANSEKKSKLASRKTIRLNLTLPKPNEGSYPVFDYTELCRLEEKNKKKQNPNKSNGSIVQSDEEDDDVRRIARRFEEKYGKGDKEAQNSYSTYSELGAGYDENDSFIDNTDACDEALPEEMQTPYGGFYINSGRLEYKKVELSDHSDIDEVIARRKKKGLQVVDEEEEDDDEEEEEEVENNEPGGTGEEPKKEEALPSALKKVKISEDKPIETAPPSVTVDKDVITVTKNPDSESKPHKANKRKLHNMIVEGDLSMKKKKKSLTVKALLEEKRVVFENSDEPKKTTASSSSINDAIESVIRQQDDSNSSSIHSVIISSESENSNDVNDPKPSTNIQNSIPLPDNLPSDVLQVVFKVQHLASITPDLTRKTLSDDINTALIELDSKSKDLATSLRHTLYSHLSCYLPCTKDTLMKRTKKLIIQREEDKLKEPIKKLKAAVNAMMPVLLEKYQKECQRLALEQGNDVSGNNINSNVIVRRKFPWNDELRGYLNEIITGQLNCFNILRPRKETSESYVIKFLNTNIRPLWPPGWMKANTLLREGRISSVEVKARKHPSSGTDYLNKITNSVPRLNLPSSTTVTPSNGTIPSYTRTDPVNYQQKPISTITSTSSVLKPSVPDSSNLISKINSFTSSISPPKKSHSPSNSVTISPVKKESFSMDSLLKKNIETVFSELNDKKDSVSVITMNGSAMPFKDLSLKLKKDESNSNNSGDKILDLSSCATKHHSVIHNLPSDRTTVTNGESVNLNHPEEVQRNANSNFKLSKPKEETLISPPVSQCIKSPPPYISKQEAERRLSEETATATDILSQIINESLRNTPTPLPSSRLYEDDHSQIQEERKYKPRTMSIDQDIKCNPEVDQVIQDLVELRQMSGGTDRLDGSKVNYNTSSLGMHHKKSHIENEESPKMSSFGGFQDEFYKHILKKETPLPPAPLLHNVGSFQLDNSNYHCVDNIPKSMPYSMPMPPHYPNQSMSQHSLQPPSSKSAQINQGNNSLSLSSGHPHHPVYYPQIGFNNDDHLNLTNNLQFNWPFAGSSESSPSPH</sequence>
<feature type="region of interest" description="Disordered" evidence="2">
    <location>
        <begin position="330"/>
        <end position="353"/>
    </location>
</feature>
<reference evidence="5" key="1">
    <citation type="submission" date="2015-12" db="EMBL/GenBank/DDBJ databases">
        <title>De novo transcriptome assembly of four potential Pierce s Disease insect vectors from Arizona vineyards.</title>
        <authorList>
            <person name="Tassone E.E."/>
        </authorList>
    </citation>
    <scope>NUCLEOTIDE SEQUENCE</scope>
</reference>
<evidence type="ECO:0008006" key="6">
    <source>
        <dbReference type="Google" id="ProtNLM"/>
    </source>
</evidence>
<feature type="region of interest" description="Disordered" evidence="2">
    <location>
        <begin position="642"/>
        <end position="661"/>
    </location>
</feature>
<accession>A0A1B6DED9</accession>
<feature type="compositionally biased region" description="Low complexity" evidence="2">
    <location>
        <begin position="1001"/>
        <end position="1010"/>
    </location>
</feature>